<sequence>MEIPQWLPAEKQAAICFTIDDIHPGKSSDAYEAGGDLEKGALGHVQWLLERHPQLRATLFVTADWRELAPHVTRPLLAQIPILRDSIYLTKVRPLGEMRLSRHPEFVAYLKSLPRTDVSLHGLHHIRKGKQIPMEFLGKDRAECDAMLSEMISIFREASLPFSPGMCPPAWAYNDDLGSAMLAQGLQFVAPTRDIRTPIASGAVTAMSGVQGVSLIHPEWLYPESLQGGRLLHFSSNFQATSPIERAFEIIENNGLVAIKAHIIKNTYGHIMLDGMDDLYRNYLDLVFTELDRRYGNRLWWTSMAEITACVNERRTSELPVCA</sequence>
<protein>
    <recommendedName>
        <fullName evidence="3">Polysaccharide deacetylase</fullName>
    </recommendedName>
</protein>
<accession>A0A7W7ZL24</accession>
<proteinExistence type="predicted"/>
<dbReference type="Gene3D" id="3.20.20.370">
    <property type="entry name" value="Glycoside hydrolase/deacetylase"/>
    <property type="match status" value="1"/>
</dbReference>
<dbReference type="AlphaFoldDB" id="A0A7W7ZL24"/>
<reference evidence="1 2" key="1">
    <citation type="submission" date="2020-08" db="EMBL/GenBank/DDBJ databases">
        <title>Genomic Encyclopedia of Type Strains, Phase IV (KMG-V): Genome sequencing to study the core and pangenomes of soil and plant-associated prokaryotes.</title>
        <authorList>
            <person name="Whitman W."/>
        </authorList>
    </citation>
    <scope>NUCLEOTIDE SEQUENCE [LARGE SCALE GENOMIC DNA]</scope>
    <source>
        <strain evidence="1 2">X5P3</strain>
    </source>
</reference>
<evidence type="ECO:0000313" key="2">
    <source>
        <dbReference type="Proteomes" id="UP000584867"/>
    </source>
</evidence>
<gene>
    <name evidence="1" type="ORF">HDF15_000239</name>
</gene>
<name>A0A7W7ZL24_9BACT</name>
<dbReference type="GO" id="GO:0005975">
    <property type="term" value="P:carbohydrate metabolic process"/>
    <property type="evidence" value="ECO:0007669"/>
    <property type="project" value="InterPro"/>
</dbReference>
<evidence type="ECO:0000313" key="1">
    <source>
        <dbReference type="EMBL" id="MBB5061914.1"/>
    </source>
</evidence>
<dbReference type="SUPFAM" id="SSF88713">
    <property type="entry name" value="Glycoside hydrolase/deacetylase"/>
    <property type="match status" value="1"/>
</dbReference>
<organism evidence="1 2">
    <name type="scientific">Granulicella mallensis</name>
    <dbReference type="NCBI Taxonomy" id="940614"/>
    <lineage>
        <taxon>Bacteria</taxon>
        <taxon>Pseudomonadati</taxon>
        <taxon>Acidobacteriota</taxon>
        <taxon>Terriglobia</taxon>
        <taxon>Terriglobales</taxon>
        <taxon>Acidobacteriaceae</taxon>
        <taxon>Granulicella</taxon>
    </lineage>
</organism>
<evidence type="ECO:0008006" key="3">
    <source>
        <dbReference type="Google" id="ProtNLM"/>
    </source>
</evidence>
<dbReference type="RefSeq" id="WP_184252443.1">
    <property type="nucleotide sequence ID" value="NZ_JACHIO010000001.1"/>
</dbReference>
<dbReference type="InterPro" id="IPR011330">
    <property type="entry name" value="Glyco_hydro/deAcase_b/a-brl"/>
</dbReference>
<dbReference type="EMBL" id="JACHIO010000001">
    <property type="protein sequence ID" value="MBB5061914.1"/>
    <property type="molecule type" value="Genomic_DNA"/>
</dbReference>
<comment type="caution">
    <text evidence="1">The sequence shown here is derived from an EMBL/GenBank/DDBJ whole genome shotgun (WGS) entry which is preliminary data.</text>
</comment>
<dbReference type="Proteomes" id="UP000584867">
    <property type="component" value="Unassembled WGS sequence"/>
</dbReference>